<evidence type="ECO:0000259" key="1">
    <source>
        <dbReference type="PROSITE" id="PS50943"/>
    </source>
</evidence>
<dbReference type="Pfam" id="PF01381">
    <property type="entry name" value="HTH_3"/>
    <property type="match status" value="1"/>
</dbReference>
<reference evidence="2 3" key="1">
    <citation type="submission" date="2019-11" db="EMBL/GenBank/DDBJ databases">
        <title>Bacillus idriensis genome.</title>
        <authorList>
            <person name="Konopka E.N."/>
            <person name="Newman J.D."/>
        </authorList>
    </citation>
    <scope>NUCLEOTIDE SEQUENCE [LARGE SCALE GENOMIC DNA]</scope>
    <source>
        <strain evidence="2 3">DSM 19097</strain>
    </source>
</reference>
<evidence type="ECO:0000313" key="2">
    <source>
        <dbReference type="EMBL" id="MRX54796.1"/>
    </source>
</evidence>
<dbReference type="Proteomes" id="UP000441585">
    <property type="component" value="Unassembled WGS sequence"/>
</dbReference>
<sequence>MDKILIGKKLLELRGDESREEVSSAIKISVSALQMYENGQRIPRDEIKVKLAEYYQTTVQEIFFEQQQHISCGVNSA</sequence>
<dbReference type="CDD" id="cd00093">
    <property type="entry name" value="HTH_XRE"/>
    <property type="match status" value="1"/>
</dbReference>
<gene>
    <name evidence="2" type="ORF">GJU41_12505</name>
</gene>
<name>A0A6I2MCR5_9BACI</name>
<dbReference type="SUPFAM" id="SSF47413">
    <property type="entry name" value="lambda repressor-like DNA-binding domains"/>
    <property type="match status" value="1"/>
</dbReference>
<feature type="domain" description="HTH cro/C1-type" evidence="1">
    <location>
        <begin position="18"/>
        <end position="62"/>
    </location>
</feature>
<protein>
    <submittedName>
        <fullName evidence="2">Helix-turn-helix domain-containing protein</fullName>
    </submittedName>
</protein>
<evidence type="ECO:0000313" key="3">
    <source>
        <dbReference type="Proteomes" id="UP000441585"/>
    </source>
</evidence>
<dbReference type="GO" id="GO:0003677">
    <property type="term" value="F:DNA binding"/>
    <property type="evidence" value="ECO:0007669"/>
    <property type="project" value="InterPro"/>
</dbReference>
<dbReference type="SMART" id="SM00530">
    <property type="entry name" value="HTH_XRE"/>
    <property type="match status" value="1"/>
</dbReference>
<dbReference type="EMBL" id="WKKF01000002">
    <property type="protein sequence ID" value="MRX54796.1"/>
    <property type="molecule type" value="Genomic_DNA"/>
</dbReference>
<dbReference type="InterPro" id="IPR010982">
    <property type="entry name" value="Lambda_DNA-bd_dom_sf"/>
</dbReference>
<dbReference type="PROSITE" id="PS50943">
    <property type="entry name" value="HTH_CROC1"/>
    <property type="match status" value="1"/>
</dbReference>
<organism evidence="2 3">
    <name type="scientific">Metabacillus idriensis</name>
    <dbReference type="NCBI Taxonomy" id="324768"/>
    <lineage>
        <taxon>Bacteria</taxon>
        <taxon>Bacillati</taxon>
        <taxon>Bacillota</taxon>
        <taxon>Bacilli</taxon>
        <taxon>Bacillales</taxon>
        <taxon>Bacillaceae</taxon>
        <taxon>Metabacillus</taxon>
    </lineage>
</organism>
<proteinExistence type="predicted"/>
<dbReference type="Gene3D" id="1.10.260.40">
    <property type="entry name" value="lambda repressor-like DNA-binding domains"/>
    <property type="match status" value="1"/>
</dbReference>
<dbReference type="RefSeq" id="WP_154318752.1">
    <property type="nucleotide sequence ID" value="NZ_CAJGAA010000002.1"/>
</dbReference>
<dbReference type="InterPro" id="IPR001387">
    <property type="entry name" value="Cro/C1-type_HTH"/>
</dbReference>
<dbReference type="AlphaFoldDB" id="A0A6I2MCR5"/>
<accession>A0A6I2MCR5</accession>
<comment type="caution">
    <text evidence="2">The sequence shown here is derived from an EMBL/GenBank/DDBJ whole genome shotgun (WGS) entry which is preliminary data.</text>
</comment>
<keyword evidence="3" id="KW-1185">Reference proteome</keyword>